<name>A0A383UPC3_BLUHO</name>
<evidence type="ECO:0000313" key="1">
    <source>
        <dbReference type="EMBL" id="SZF01435.1"/>
    </source>
</evidence>
<organism evidence="1 2">
    <name type="scientific">Blumeria hordei</name>
    <name type="common">Barley powdery mildew</name>
    <name type="synonym">Blumeria graminis f. sp. hordei</name>
    <dbReference type="NCBI Taxonomy" id="2867405"/>
    <lineage>
        <taxon>Eukaryota</taxon>
        <taxon>Fungi</taxon>
        <taxon>Dikarya</taxon>
        <taxon>Ascomycota</taxon>
        <taxon>Pezizomycotina</taxon>
        <taxon>Leotiomycetes</taxon>
        <taxon>Erysiphales</taxon>
        <taxon>Erysiphaceae</taxon>
        <taxon>Blumeria</taxon>
    </lineage>
</organism>
<protein>
    <submittedName>
        <fullName evidence="1">Uncharacterized protein</fullName>
    </submittedName>
</protein>
<sequence length="77" mass="8869">MLRYSHEAGLVAAASRPQAKWQGYFAGAPIGIFHEITVASLRVPSNYPQNEAKQWRARLQRRNLDCSIMTNCRFFRD</sequence>
<reference evidence="1 2" key="1">
    <citation type="submission" date="2017-11" db="EMBL/GenBank/DDBJ databases">
        <authorList>
            <person name="Kracher B."/>
        </authorList>
    </citation>
    <scope>NUCLEOTIDE SEQUENCE [LARGE SCALE GENOMIC DNA]</scope>
    <source>
        <strain evidence="1 2">RACE1</strain>
    </source>
</reference>
<dbReference type="EMBL" id="UNSH01000036">
    <property type="protein sequence ID" value="SZF01435.1"/>
    <property type="molecule type" value="Genomic_DNA"/>
</dbReference>
<evidence type="ECO:0000313" key="2">
    <source>
        <dbReference type="Proteomes" id="UP000275772"/>
    </source>
</evidence>
<accession>A0A383UPC3</accession>
<gene>
    <name evidence="1" type="ORF">BLGHR1_12201</name>
</gene>
<dbReference type="AlphaFoldDB" id="A0A383UPC3"/>
<proteinExistence type="predicted"/>
<dbReference type="VEuPathDB" id="FungiDB:BLGHR1_12201"/>
<dbReference type="Proteomes" id="UP000275772">
    <property type="component" value="Unassembled WGS sequence"/>
</dbReference>